<sequence length="119" mass="13708">MPKFGEKNGAPKPNNLEPPLIAFNRIRGKKKQVIGTMKKQVLFNHMVMVDRPDVYPHWDKDVDDKKVDNIIKALFGEFGGGWKWKPADWVREGILVVKKVKFEKPLKSEKSHGKKNLSD</sequence>
<evidence type="ECO:0000313" key="2">
    <source>
        <dbReference type="Proteomes" id="UP000467841"/>
    </source>
</evidence>
<dbReference type="EMBL" id="CACVBM020001309">
    <property type="protein sequence ID" value="CAA7044921.1"/>
    <property type="molecule type" value="Genomic_DNA"/>
</dbReference>
<organism evidence="1 2">
    <name type="scientific">Microthlaspi erraticum</name>
    <dbReference type="NCBI Taxonomy" id="1685480"/>
    <lineage>
        <taxon>Eukaryota</taxon>
        <taxon>Viridiplantae</taxon>
        <taxon>Streptophyta</taxon>
        <taxon>Embryophyta</taxon>
        <taxon>Tracheophyta</taxon>
        <taxon>Spermatophyta</taxon>
        <taxon>Magnoliopsida</taxon>
        <taxon>eudicotyledons</taxon>
        <taxon>Gunneridae</taxon>
        <taxon>Pentapetalae</taxon>
        <taxon>rosids</taxon>
        <taxon>malvids</taxon>
        <taxon>Brassicales</taxon>
        <taxon>Brassicaceae</taxon>
        <taxon>Coluteocarpeae</taxon>
        <taxon>Microthlaspi</taxon>
    </lineage>
</organism>
<protein>
    <submittedName>
        <fullName evidence="1">Uncharacterized protein</fullName>
    </submittedName>
</protein>
<evidence type="ECO:0000313" key="1">
    <source>
        <dbReference type="EMBL" id="CAA7044921.1"/>
    </source>
</evidence>
<dbReference type="Proteomes" id="UP000467841">
    <property type="component" value="Unassembled WGS sequence"/>
</dbReference>
<comment type="caution">
    <text evidence="1">The sequence shown here is derived from an EMBL/GenBank/DDBJ whole genome shotgun (WGS) entry which is preliminary data.</text>
</comment>
<accession>A0A6D2JYQ1</accession>
<proteinExistence type="predicted"/>
<dbReference type="AlphaFoldDB" id="A0A6D2JYQ1"/>
<reference evidence="1" key="1">
    <citation type="submission" date="2020-01" db="EMBL/GenBank/DDBJ databases">
        <authorList>
            <person name="Mishra B."/>
        </authorList>
    </citation>
    <scope>NUCLEOTIDE SEQUENCE [LARGE SCALE GENOMIC DNA]</scope>
</reference>
<name>A0A6D2JYQ1_9BRAS</name>
<keyword evidence="2" id="KW-1185">Reference proteome</keyword>
<gene>
    <name evidence="1" type="ORF">MERR_LOCUS32156</name>
</gene>